<gene>
    <name evidence="1" type="ORF">RIU57_13075</name>
</gene>
<evidence type="ECO:0000313" key="2">
    <source>
        <dbReference type="Proteomes" id="UP001264156"/>
    </source>
</evidence>
<evidence type="ECO:0008006" key="3">
    <source>
        <dbReference type="Google" id="ProtNLM"/>
    </source>
</evidence>
<sequence>MNNSSRRNILLVYDDRELVGTELQAIVGNRRFGDIIFRRQSLFEHFRSCIPQWARENLIRLRSKSDQEDLLARISISPEDTAICIVAARAGFPQPERLFQLIERLPYAEEAFTDRLYKPLMVFLSNVHALAELWPEFEASPLHEGSPAWQQAQRLESIRPLDLSRIQDFLTFTTGSTATRHFNEVHIDAYYYTKRSRDKRKMRSEYAFHHLVPEAMRPWLIQPFDYKDEGDTASYRMLRYYLADAALQWVHGAFSIESFPPFVSKLLFFLQERPRKQASLVDCVGYAHSLFVKKVEERAAAFLALPEGARINNLVLAANTELGMEQQLARYLRLYSKMEKSFALNYLAIGHGDPCFSNLLYDPQRYLLMLIDPKGAVSEDELWTHPFYDFAKVSHSVLGDYDFINNGLYTIGFTASNHLTLDIHYSHPPQLKQIFTNQLSAMGYDTRTVRLAEASLFLSMLPLHIDHPNKIVAFLLRAKSILDEIENG</sequence>
<proteinExistence type="predicted"/>
<comment type="caution">
    <text evidence="1">The sequence shown here is derived from an EMBL/GenBank/DDBJ whole genome shotgun (WGS) entry which is preliminary data.</text>
</comment>
<keyword evidence="2" id="KW-1185">Reference proteome</keyword>
<dbReference type="EMBL" id="JAVKVN010000004">
    <property type="protein sequence ID" value="MDR7946045.1"/>
    <property type="molecule type" value="Genomic_DNA"/>
</dbReference>
<protein>
    <recommendedName>
        <fullName evidence="3">Capsular polysaccharide biosynthesis protein</fullName>
    </recommendedName>
</protein>
<reference evidence="2" key="1">
    <citation type="submission" date="2023-07" db="EMBL/GenBank/DDBJ databases">
        <title>Glyphosate-induced phosphonatase operons in soil bacteria of genus Achromobacter.</title>
        <authorList>
            <person name="Epiktetov D.O."/>
            <person name="Sviridov A.V."/>
            <person name="Tarlachkov S.V."/>
            <person name="Shushkova T.V."/>
            <person name="Toropygin I.Y."/>
            <person name="Leontievsky A."/>
        </authorList>
    </citation>
    <scope>NUCLEOTIDE SEQUENCE [LARGE SCALE GENOMIC DNA]</scope>
    <source>
        <strain evidence="2">Kg 16</strain>
    </source>
</reference>
<organism evidence="1 2">
    <name type="scientific">Achromobacter aegrifaciens</name>
    <dbReference type="NCBI Taxonomy" id="1287736"/>
    <lineage>
        <taxon>Bacteria</taxon>
        <taxon>Pseudomonadati</taxon>
        <taxon>Pseudomonadota</taxon>
        <taxon>Betaproteobacteria</taxon>
        <taxon>Burkholderiales</taxon>
        <taxon>Alcaligenaceae</taxon>
        <taxon>Achromobacter</taxon>
    </lineage>
</organism>
<name>A0ABU2DD42_ACHAE</name>
<dbReference type="Proteomes" id="UP001264156">
    <property type="component" value="Unassembled WGS sequence"/>
</dbReference>
<accession>A0ABU2DD42</accession>
<evidence type="ECO:0000313" key="1">
    <source>
        <dbReference type="EMBL" id="MDR7946045.1"/>
    </source>
</evidence>
<dbReference type="RefSeq" id="WP_119450141.1">
    <property type="nucleotide sequence ID" value="NZ_JAVKVN010000004.1"/>
</dbReference>